<feature type="transmembrane region" description="Helical" evidence="2">
    <location>
        <begin position="403"/>
        <end position="422"/>
    </location>
</feature>
<sequence>MVSEADTEAQYNGPDRLRPAAFEASASDALSRVMTETYSMEVRQGQEEAENQAAAHNSEKQEVLFSSRDSNSSNSSSHQKGSYSDTQGSHTAGFFHKCVHLLKNILNPKLESHKSVLAFQFCFTNVLLATVCLSIICIYWGAAYRTEHYLFKVNILSVIQDQDYNNIQSMASTLPALIDQTPGTWHLYNRSSFVEKYGIENTSEAVDKKITDLIFEEKYWMSLNVKTGATEALYNSLTDNTAPAFNSSAYFECMFESGRDPTNLKSAILPIMQQLQAAYVQYYTSTYLPSMLRNVSATINSIGDVNPLSLANSGNFEFNCIDYRPFFDRVLLAPLQVGLIFTLILTVVQLSLYGPMHAKMVRVFKPKHFLLYRYGLSWSTYFILSLFFCTVSAIYQIDFTLAFGRGGFVIYWITTFYVMLAIGATNENVISLIVAYCPQYMPIWLISWIILNISPSFYPMVLNNQFYRYGYAMPLHNAVDIYRVIFLDLSRNKLGRNYGILTAWVAVTHIIFPFVMKIAGTKMKSNAMKQAQATIAAYEAKKNQS</sequence>
<dbReference type="PANTHER" id="PTHR34814:SF1">
    <property type="entry name" value="NITROSOGUANIDINE RESISTANCE PROTEIN SNG1"/>
    <property type="match status" value="1"/>
</dbReference>
<dbReference type="GO" id="GO:0061091">
    <property type="term" value="P:regulation of phospholipid translocation"/>
    <property type="evidence" value="ECO:0007669"/>
    <property type="project" value="EnsemblFungi"/>
</dbReference>
<feature type="transmembrane region" description="Helical" evidence="2">
    <location>
        <begin position="498"/>
        <end position="519"/>
    </location>
</feature>
<proteinExistence type="predicted"/>
<dbReference type="PANTHER" id="PTHR34814">
    <property type="entry name" value="NITROSOGUANIDINE RESISTANCE PROTEIN SNG1"/>
    <property type="match status" value="1"/>
</dbReference>
<keyword evidence="2" id="KW-0812">Transmembrane</keyword>
<feature type="region of interest" description="Disordered" evidence="1">
    <location>
        <begin position="1"/>
        <end position="20"/>
    </location>
</feature>
<feature type="domain" description="DUF3533" evidence="3">
    <location>
        <begin position="125"/>
        <end position="509"/>
    </location>
</feature>
<feature type="transmembrane region" description="Helical" evidence="2">
    <location>
        <begin position="429"/>
        <end position="451"/>
    </location>
</feature>
<feature type="transmembrane region" description="Helical" evidence="2">
    <location>
        <begin position="330"/>
        <end position="353"/>
    </location>
</feature>
<dbReference type="GO" id="GO:0015931">
    <property type="term" value="P:nucleobase-containing compound transport"/>
    <property type="evidence" value="ECO:0007669"/>
    <property type="project" value="EnsemblFungi"/>
</dbReference>
<dbReference type="Proteomes" id="UP000054886">
    <property type="component" value="Unassembled WGS sequence"/>
</dbReference>
<accession>A0A0W0D3H4</accession>
<reference evidence="4 5" key="1">
    <citation type="submission" date="2015-10" db="EMBL/GenBank/DDBJ databases">
        <title>Draft genomes sequences of Candida glabrata isolates 1A, 1B, 2A, 2B, 3A and 3B.</title>
        <authorList>
            <person name="Haavelsrud O.E."/>
            <person name="Gaustad P."/>
        </authorList>
    </citation>
    <scope>NUCLEOTIDE SEQUENCE [LARGE SCALE GENOMIC DNA]</scope>
    <source>
        <strain evidence="4">910700640</strain>
    </source>
</reference>
<dbReference type="VEuPathDB" id="FungiDB:B1J91_G09273g"/>
<evidence type="ECO:0000313" key="4">
    <source>
        <dbReference type="EMBL" id="KTB06157.1"/>
    </source>
</evidence>
<keyword evidence="2" id="KW-0472">Membrane</keyword>
<dbReference type="InterPro" id="IPR053001">
    <property type="entry name" value="MNNG_permease-like"/>
</dbReference>
<organism evidence="4 5">
    <name type="scientific">Candida glabrata</name>
    <name type="common">Yeast</name>
    <name type="synonym">Torulopsis glabrata</name>
    <dbReference type="NCBI Taxonomy" id="5478"/>
    <lineage>
        <taxon>Eukaryota</taxon>
        <taxon>Fungi</taxon>
        <taxon>Dikarya</taxon>
        <taxon>Ascomycota</taxon>
        <taxon>Saccharomycotina</taxon>
        <taxon>Saccharomycetes</taxon>
        <taxon>Saccharomycetales</taxon>
        <taxon>Saccharomycetaceae</taxon>
        <taxon>Nakaseomyces</taxon>
    </lineage>
</organism>
<keyword evidence="2" id="KW-1133">Transmembrane helix</keyword>
<dbReference type="VEuPathDB" id="FungiDB:CAGL0G09273g"/>
<dbReference type="AlphaFoldDB" id="A0A0W0D3H4"/>
<dbReference type="VEuPathDB" id="FungiDB:GVI51_G09141"/>
<protein>
    <submittedName>
        <fullName evidence="4">Nitrosoguanidine resistance protein SNG1</fullName>
    </submittedName>
</protein>
<dbReference type="GO" id="GO:0060237">
    <property type="term" value="P:regulation of fungal-type cell wall organization"/>
    <property type="evidence" value="ECO:0007669"/>
    <property type="project" value="EnsemblFungi"/>
</dbReference>
<evidence type="ECO:0000259" key="3">
    <source>
        <dbReference type="Pfam" id="PF12051"/>
    </source>
</evidence>
<dbReference type="GO" id="GO:0005886">
    <property type="term" value="C:plasma membrane"/>
    <property type="evidence" value="ECO:0007669"/>
    <property type="project" value="EnsemblFungi"/>
</dbReference>
<dbReference type="Pfam" id="PF12051">
    <property type="entry name" value="DUF3533"/>
    <property type="match status" value="1"/>
</dbReference>
<gene>
    <name evidence="4" type="ORF">AO440_001866</name>
</gene>
<feature type="region of interest" description="Disordered" evidence="1">
    <location>
        <begin position="42"/>
        <end position="85"/>
    </location>
</feature>
<feature type="transmembrane region" description="Helical" evidence="2">
    <location>
        <begin position="374"/>
        <end position="397"/>
    </location>
</feature>
<comment type="caution">
    <text evidence="4">The sequence shown here is derived from an EMBL/GenBank/DDBJ whole genome shotgun (WGS) entry which is preliminary data.</text>
</comment>
<feature type="compositionally biased region" description="Low complexity" evidence="1">
    <location>
        <begin position="66"/>
        <end position="84"/>
    </location>
</feature>
<feature type="transmembrane region" description="Helical" evidence="2">
    <location>
        <begin position="116"/>
        <end position="142"/>
    </location>
</feature>
<name>A0A0W0D3H4_CANGB</name>
<dbReference type="InterPro" id="IPR022703">
    <property type="entry name" value="DUF3533"/>
</dbReference>
<dbReference type="EMBL" id="LLZZ01000110">
    <property type="protein sequence ID" value="KTB06157.1"/>
    <property type="molecule type" value="Genomic_DNA"/>
</dbReference>
<evidence type="ECO:0000313" key="5">
    <source>
        <dbReference type="Proteomes" id="UP000054886"/>
    </source>
</evidence>
<evidence type="ECO:0000256" key="2">
    <source>
        <dbReference type="SAM" id="Phobius"/>
    </source>
</evidence>
<dbReference type="VEuPathDB" id="FungiDB:GWK60_G09009"/>
<evidence type="ECO:0000256" key="1">
    <source>
        <dbReference type="SAM" id="MobiDB-lite"/>
    </source>
</evidence>